<dbReference type="PANTHER" id="PTHR30290:SF10">
    <property type="entry name" value="PERIPLASMIC OLIGOPEPTIDE-BINDING PROTEIN-RELATED"/>
    <property type="match status" value="1"/>
</dbReference>
<dbReference type="InterPro" id="IPR030678">
    <property type="entry name" value="Peptide/Ni-bd"/>
</dbReference>
<evidence type="ECO:0000259" key="5">
    <source>
        <dbReference type="Pfam" id="PF00496"/>
    </source>
</evidence>
<evidence type="ECO:0000313" key="6">
    <source>
        <dbReference type="EMBL" id="MBH9577189.1"/>
    </source>
</evidence>
<comment type="subcellular location">
    <subcellularLocation>
        <location evidence="1">Cell envelope</location>
    </subcellularLocation>
</comment>
<dbReference type="Gene3D" id="3.40.190.10">
    <property type="entry name" value="Periplasmic binding protein-like II"/>
    <property type="match status" value="1"/>
</dbReference>
<comment type="caution">
    <text evidence="6">The sequence shown here is derived from an EMBL/GenBank/DDBJ whole genome shotgun (WGS) entry which is preliminary data.</text>
</comment>
<dbReference type="GO" id="GO:0015833">
    <property type="term" value="P:peptide transport"/>
    <property type="evidence" value="ECO:0007669"/>
    <property type="project" value="TreeGrafter"/>
</dbReference>
<gene>
    <name evidence="6" type="ORF">I7X39_09750</name>
</gene>
<evidence type="ECO:0000256" key="2">
    <source>
        <dbReference type="ARBA" id="ARBA00005695"/>
    </source>
</evidence>
<keyword evidence="7" id="KW-1185">Reference proteome</keyword>
<evidence type="ECO:0000256" key="3">
    <source>
        <dbReference type="ARBA" id="ARBA00022448"/>
    </source>
</evidence>
<dbReference type="GO" id="GO:0030288">
    <property type="term" value="C:outer membrane-bounded periplasmic space"/>
    <property type="evidence" value="ECO:0007669"/>
    <property type="project" value="UniProtKB-ARBA"/>
</dbReference>
<feature type="domain" description="Solute-binding protein family 5" evidence="5">
    <location>
        <begin position="74"/>
        <end position="511"/>
    </location>
</feature>
<evidence type="ECO:0000256" key="4">
    <source>
        <dbReference type="ARBA" id="ARBA00022729"/>
    </source>
</evidence>
<dbReference type="Gene3D" id="3.10.105.10">
    <property type="entry name" value="Dipeptide-binding Protein, Domain 3"/>
    <property type="match status" value="1"/>
</dbReference>
<accession>A0A931NHL7</accession>
<dbReference type="Proteomes" id="UP000613266">
    <property type="component" value="Unassembled WGS sequence"/>
</dbReference>
<proteinExistence type="inferred from homology"/>
<comment type="similarity">
    <text evidence="2">Belongs to the bacterial solute-binding protein 5 family.</text>
</comment>
<dbReference type="RefSeq" id="WP_198110957.1">
    <property type="nucleotide sequence ID" value="NZ_JAEDAK010000005.1"/>
</dbReference>
<keyword evidence="3" id="KW-0813">Transport</keyword>
<evidence type="ECO:0000313" key="7">
    <source>
        <dbReference type="Proteomes" id="UP000613266"/>
    </source>
</evidence>
<evidence type="ECO:0000256" key="1">
    <source>
        <dbReference type="ARBA" id="ARBA00004196"/>
    </source>
</evidence>
<dbReference type="InterPro" id="IPR039424">
    <property type="entry name" value="SBP_5"/>
</dbReference>
<protein>
    <submittedName>
        <fullName evidence="6">Bicyclomycin resistance protein</fullName>
    </submittedName>
</protein>
<dbReference type="SUPFAM" id="SSF53850">
    <property type="entry name" value="Periplasmic binding protein-like II"/>
    <property type="match status" value="1"/>
</dbReference>
<dbReference type="GO" id="GO:1904680">
    <property type="term" value="F:peptide transmembrane transporter activity"/>
    <property type="evidence" value="ECO:0007669"/>
    <property type="project" value="TreeGrafter"/>
</dbReference>
<dbReference type="PIRSF" id="PIRSF002741">
    <property type="entry name" value="MppA"/>
    <property type="match status" value="1"/>
</dbReference>
<dbReference type="PANTHER" id="PTHR30290">
    <property type="entry name" value="PERIPLASMIC BINDING COMPONENT OF ABC TRANSPORTER"/>
    <property type="match status" value="1"/>
</dbReference>
<dbReference type="GO" id="GO:0043190">
    <property type="term" value="C:ATP-binding cassette (ABC) transporter complex"/>
    <property type="evidence" value="ECO:0007669"/>
    <property type="project" value="InterPro"/>
</dbReference>
<dbReference type="AlphaFoldDB" id="A0A931NHL7"/>
<name>A0A931NHL7_9BURK</name>
<sequence length="592" mass="66634">MQRRRWLQGFSALPAAGLGAAPAAPGKRLRVVVDVVETGFDPPRVSDRTSVTVNAHIFESPLTYDYLARPALLRPQTAAALPEVSSDFRRFVFTLQPGIFFADDEAFGGQPRELVAADYVYSIKRFYDPQIPSEHLHLFESAGILGLKELREAARKAGRALDYDRPVEGLRALDRYRFEVRLKEPAPRFAYLFAVPGLTGALAREVVERYGDELPAHPVGTGPFQLKQWRRGSMILLERNPRFREQRFDSEAPPDDPQAQALAARLRGRRLPLVDEVEVSVVQEEQPRWLAFHGGELDVLELPQGLAPAALPGGRLAPYLVQRGIQARRTLDASVRQTFFNCSDADIGGLTPERVALRRAICLAYDNRLELDRVFKNQGLAAQSLVVPGVYGYDASLRGEAGSGDLARARALLDIYGYRDVDGDGFREHPDGRRLTLRMAGLAGDSRQRVINELWLKQMTRLGLRIEFEMGQFGELIKNSLNGRLMMWSFAWSTSLPDADFFLALGYGPNAGQANDARFALPAFDRLYERQRQLPDGPERLADIRQAQRLMLAYAPYLAHSHALRTDLTQARVFGHQRHPFTRDWWRYTGLD</sequence>
<keyword evidence="4" id="KW-0732">Signal</keyword>
<dbReference type="InterPro" id="IPR000914">
    <property type="entry name" value="SBP_5_dom"/>
</dbReference>
<dbReference type="EMBL" id="JAEDAK010000005">
    <property type="protein sequence ID" value="MBH9577189.1"/>
    <property type="molecule type" value="Genomic_DNA"/>
</dbReference>
<reference evidence="6" key="1">
    <citation type="submission" date="2020-12" db="EMBL/GenBank/DDBJ databases">
        <title>The genome sequence of Inhella sp. 1Y17.</title>
        <authorList>
            <person name="Liu Y."/>
        </authorList>
    </citation>
    <scope>NUCLEOTIDE SEQUENCE</scope>
    <source>
        <strain evidence="6">1Y17</strain>
    </source>
</reference>
<organism evidence="6 7">
    <name type="scientific">Inhella proteolytica</name>
    <dbReference type="NCBI Taxonomy" id="2795029"/>
    <lineage>
        <taxon>Bacteria</taxon>
        <taxon>Pseudomonadati</taxon>
        <taxon>Pseudomonadota</taxon>
        <taxon>Betaproteobacteria</taxon>
        <taxon>Burkholderiales</taxon>
        <taxon>Sphaerotilaceae</taxon>
        <taxon>Inhella</taxon>
    </lineage>
</organism>
<dbReference type="Pfam" id="PF00496">
    <property type="entry name" value="SBP_bac_5"/>
    <property type="match status" value="1"/>
</dbReference>